<reference evidence="4" key="1">
    <citation type="journal article" date="2019" name="Sci. Rep.">
        <title>Draft genome of Tanacetum cinerariifolium, the natural source of mosquito coil.</title>
        <authorList>
            <person name="Yamashiro T."/>
            <person name="Shiraishi A."/>
            <person name="Satake H."/>
            <person name="Nakayama K."/>
        </authorList>
    </citation>
    <scope>NUCLEOTIDE SEQUENCE</scope>
</reference>
<evidence type="ECO:0000256" key="1">
    <source>
        <dbReference type="PROSITE-ProRule" id="PRU00047"/>
    </source>
</evidence>
<gene>
    <name evidence="4" type="ORF">Tci_057035</name>
</gene>
<keyword evidence="1" id="KW-0863">Zinc-finger</keyword>
<dbReference type="PANTHER" id="PTHR11439:SF495">
    <property type="entry name" value="REVERSE TRANSCRIPTASE, RNA-DEPENDENT DNA POLYMERASE-RELATED"/>
    <property type="match status" value="1"/>
</dbReference>
<feature type="compositionally biased region" description="Polar residues" evidence="2">
    <location>
        <begin position="1174"/>
        <end position="1192"/>
    </location>
</feature>
<dbReference type="EMBL" id="BKCJ010009028">
    <property type="protein sequence ID" value="GEU85057.1"/>
    <property type="molecule type" value="Genomic_DNA"/>
</dbReference>
<keyword evidence="1" id="KW-0862">Zinc</keyword>
<feature type="compositionally biased region" description="Basic and acidic residues" evidence="2">
    <location>
        <begin position="861"/>
        <end position="878"/>
    </location>
</feature>
<feature type="region of interest" description="Disordered" evidence="2">
    <location>
        <begin position="1174"/>
        <end position="1228"/>
    </location>
</feature>
<feature type="compositionally biased region" description="Polar residues" evidence="2">
    <location>
        <begin position="561"/>
        <end position="578"/>
    </location>
</feature>
<dbReference type="InterPro" id="IPR001878">
    <property type="entry name" value="Znf_CCHC"/>
</dbReference>
<name>A0A6L2NHN2_TANCI</name>
<keyword evidence="1" id="KW-0479">Metal-binding</keyword>
<evidence type="ECO:0000313" key="4">
    <source>
        <dbReference type="EMBL" id="GEU85057.1"/>
    </source>
</evidence>
<dbReference type="PANTHER" id="PTHR11439">
    <property type="entry name" value="GAG-POL-RELATED RETROTRANSPOSON"/>
    <property type="match status" value="1"/>
</dbReference>
<dbReference type="GO" id="GO:0003676">
    <property type="term" value="F:nucleic acid binding"/>
    <property type="evidence" value="ECO:0007669"/>
    <property type="project" value="InterPro"/>
</dbReference>
<organism evidence="4">
    <name type="scientific">Tanacetum cinerariifolium</name>
    <name type="common">Dalmatian daisy</name>
    <name type="synonym">Chrysanthemum cinerariifolium</name>
    <dbReference type="NCBI Taxonomy" id="118510"/>
    <lineage>
        <taxon>Eukaryota</taxon>
        <taxon>Viridiplantae</taxon>
        <taxon>Streptophyta</taxon>
        <taxon>Embryophyta</taxon>
        <taxon>Tracheophyta</taxon>
        <taxon>Spermatophyta</taxon>
        <taxon>Magnoliopsida</taxon>
        <taxon>eudicotyledons</taxon>
        <taxon>Gunneridae</taxon>
        <taxon>Pentapetalae</taxon>
        <taxon>asterids</taxon>
        <taxon>campanulids</taxon>
        <taxon>Asterales</taxon>
        <taxon>Asteraceae</taxon>
        <taxon>Asteroideae</taxon>
        <taxon>Anthemideae</taxon>
        <taxon>Anthemidinae</taxon>
        <taxon>Tanacetum</taxon>
    </lineage>
</organism>
<comment type="caution">
    <text evidence="4">The sequence shown here is derived from an EMBL/GenBank/DDBJ whole genome shotgun (WGS) entry which is preliminary data.</text>
</comment>
<feature type="region of interest" description="Disordered" evidence="2">
    <location>
        <begin position="845"/>
        <end position="892"/>
    </location>
</feature>
<proteinExistence type="predicted"/>
<dbReference type="SUPFAM" id="SSF57756">
    <property type="entry name" value="Retrovirus zinc finger-like domains"/>
    <property type="match status" value="1"/>
</dbReference>
<protein>
    <recommendedName>
        <fullName evidence="3">CCHC-type domain-containing protein</fullName>
    </recommendedName>
</protein>
<sequence>MLEKSMYDSWTSRICLFIKGKKHDRMMLDLIDNGPLVYPTVKENRKTRPKKHFKLTEAQQLQDECDVQVTNINLYGLPSDMYALVNHQKAAKDIWDIVKMLMKGTELSYQERECRLYNLFDKFAHVLGETVYEYYWRFSQLINDMHTIGMTMQQVQVKTNQHEQHANEVRISHERYQDSLAFVANTPTLYNPSQSPQHLGYLMYPPPQQFPLVYAAPIHHQHYHTPVNPQQHLVSPPPFISSSMTQQSQAKFPQLDSGLAVPMFHQGEDSIECINKAMAFLSAVASRRIATTSNGNVAVSPPGVVKCYNCQREGHMVGQCTQPKRPRNAVWFKKKLMLAEAQEAGQILDEEQLALLADPDCDDLSSAKANLVANLSSCDPEFLYEVVQIVLWDLDSECSKHMTGNRSQLMNFVSKILGTIRFEIDQVAKIIGAPETTNLYTISLDNMLKTSPICLLSKDSKTKSWLWHRRLSHLNFGTLNKLAKYGLARGPTLQVLTPATSSSGLVSNIIPQQPCNPLKRDDWDTLSQLLFDEYFNPLTITVFTVPVVAAPSAIEIADSPVSTSIDQDAPSSSIPSTQDQEHSLIISQCVEESPKTPLFHDDPLHEFLHENLTFQGSSSNVRPSHTPFELIGRWTKDHLIANVISDPSRSVSTKNTPMVEKNNLDEDLQGTPVDATLYRGMIGSLMYLISIKRIFRYLKGTINMGLWYSKDTDMSLTAYLDADHARCQDTRRSTSGSAQFLEYQLADIFTKPLPRERFNFLIEKLAEEAEAVRKVHAAHARIVTESVLESAKKKSGGRSSKSVIIQDTPSTPKSKPTTLKTKLKGALSLTPQEQEAANVMQLGGDEQDSEFSDDDNDDVEKDDKNGHADDEGDDHVSDTQDADDENVKTESDEDEIYKYKIRVRNEDDVEMKDAEVELLVRPMRECNQDPLALVSNHQMTPSHFNTYQSSYNNPQFQQKLSPSQDKVLLVEAQGSGKVLNEEELEFLANLGVAEGSVTVTVITHNAAYQANDLDAYDCNWDDFSTSKAVLMANLSSYGSDVLSEVVQIVLWYLDSGCSKHMTGDRFQLTNFVHKFFGTVKFDNDQIANIISEDLGELQAKADIGPRLQSMTRATSSSGLVSNPILQQPCDPPPRDDWYRLFQPMFDEYFNPPTIVVSPVPVANAPRVVDLADSRVSTSIDQDSPSTNIPSTQEQEHSPIISQDFKEPPKIPHFHDDPLHESLHEDSIS</sequence>
<dbReference type="InterPro" id="IPR036875">
    <property type="entry name" value="Znf_CCHC_sf"/>
</dbReference>
<dbReference type="InterPro" id="IPR025724">
    <property type="entry name" value="GAG-pre-integrase_dom"/>
</dbReference>
<dbReference type="PROSITE" id="PS50158">
    <property type="entry name" value="ZF_CCHC"/>
    <property type="match status" value="1"/>
</dbReference>
<feature type="region of interest" description="Disordered" evidence="2">
    <location>
        <begin position="561"/>
        <end position="581"/>
    </location>
</feature>
<dbReference type="AlphaFoldDB" id="A0A6L2NHN2"/>
<dbReference type="Pfam" id="PF22936">
    <property type="entry name" value="Pol_BBD"/>
    <property type="match status" value="1"/>
</dbReference>
<dbReference type="Pfam" id="PF13976">
    <property type="entry name" value="gag_pre-integrs"/>
    <property type="match status" value="1"/>
</dbReference>
<feature type="region of interest" description="Disordered" evidence="2">
    <location>
        <begin position="788"/>
        <end position="820"/>
    </location>
</feature>
<evidence type="ECO:0000256" key="2">
    <source>
        <dbReference type="SAM" id="MobiDB-lite"/>
    </source>
</evidence>
<feature type="domain" description="CCHC-type" evidence="3">
    <location>
        <begin position="306"/>
        <end position="322"/>
    </location>
</feature>
<dbReference type="GO" id="GO:0008270">
    <property type="term" value="F:zinc ion binding"/>
    <property type="evidence" value="ECO:0007669"/>
    <property type="project" value="UniProtKB-KW"/>
</dbReference>
<feature type="compositionally biased region" description="Basic and acidic residues" evidence="2">
    <location>
        <begin position="1203"/>
        <end position="1228"/>
    </location>
</feature>
<feature type="compositionally biased region" description="Acidic residues" evidence="2">
    <location>
        <begin position="845"/>
        <end position="860"/>
    </location>
</feature>
<accession>A0A6L2NHN2</accession>
<dbReference type="SMART" id="SM00343">
    <property type="entry name" value="ZnF_C2HC"/>
    <property type="match status" value="1"/>
</dbReference>
<dbReference type="InterPro" id="IPR054722">
    <property type="entry name" value="PolX-like_BBD"/>
</dbReference>
<evidence type="ECO:0000259" key="3">
    <source>
        <dbReference type="PROSITE" id="PS50158"/>
    </source>
</evidence>
<feature type="compositionally biased region" description="Low complexity" evidence="2">
    <location>
        <begin position="797"/>
        <end position="820"/>
    </location>
</feature>